<evidence type="ECO:0000313" key="3">
    <source>
        <dbReference type="Proteomes" id="UP000799428"/>
    </source>
</evidence>
<dbReference type="InterPro" id="IPR005197">
    <property type="entry name" value="Glyco_hydro_71"/>
</dbReference>
<dbReference type="Gene3D" id="3.20.20.80">
    <property type="entry name" value="Glycosidases"/>
    <property type="match status" value="1"/>
</dbReference>
<dbReference type="GO" id="GO:0051118">
    <property type="term" value="F:glucan endo-1,3-alpha-glucosidase activity"/>
    <property type="evidence" value="ECO:0007669"/>
    <property type="project" value="InterPro"/>
</dbReference>
<accession>A0A6G1KJX3</accession>
<proteinExistence type="predicted"/>
<organism evidence="2 3">
    <name type="scientific">Pleomassaria siparia CBS 279.74</name>
    <dbReference type="NCBI Taxonomy" id="1314801"/>
    <lineage>
        <taxon>Eukaryota</taxon>
        <taxon>Fungi</taxon>
        <taxon>Dikarya</taxon>
        <taxon>Ascomycota</taxon>
        <taxon>Pezizomycotina</taxon>
        <taxon>Dothideomycetes</taxon>
        <taxon>Pleosporomycetidae</taxon>
        <taxon>Pleosporales</taxon>
        <taxon>Pleomassariaceae</taxon>
        <taxon>Pleomassaria</taxon>
    </lineage>
</organism>
<feature type="chain" id="PRO_5026236403" evidence="1">
    <location>
        <begin position="20"/>
        <end position="604"/>
    </location>
</feature>
<dbReference type="AlphaFoldDB" id="A0A6G1KJX3"/>
<sequence>MRSFASILVAAVLAALTDAAPHMPSAVARQDPSSHLVFCHFMMGIVPNRGSAADYDDDMKRAKAAGIDAFALNIGTDSYKEEQLGYAYESAAANDMKVFISFDFNWFSPSGDAGTVGGLIKEFGSKPAQLMVDGKVFVSSFAGDGLSIEAVRSAAGMDIFIAPNFHPDQTPDPSALDGALNWVAWDSDGANKAPKPGGTNLTVAQNDATYANWLGDKGYIAPVSPWFNTHYGPEVSYSKNWVFPGDLLWYNRWNEILALSPRFLEIITWNDYGESHYIGPLASKHTDDGNSKWVNDMPHNGWLDMAKPFIAAYKAGEKSPAKFITEDKLVYWYRPTQKSLDCDATDTTMEDAPNPQGNYFKGRPDGADTMQDAVFVVALLKEAGTVTAISGANSKSFEAPAGASAWQVDMGVGAQKFSLSRAGTEVMSEVSLRDITDSCPCGIYNYNAFVGTVPAGESDPLGPDGLTGLTTGLKVSCEAKPSLPIGSGQVAAATSAPIATPEPTAAPVPVTTAAPPVVVSLVASVVAPIVASVVAPIVAPVVAPIVTSAPVASPTTVEAVVGAAGCTATVTLLSEIFPTNCLGSGQIWGGSSGSPDYCDGVARC</sequence>
<evidence type="ECO:0000313" key="2">
    <source>
        <dbReference type="EMBL" id="KAF2713090.1"/>
    </source>
</evidence>
<dbReference type="Proteomes" id="UP000799428">
    <property type="component" value="Unassembled WGS sequence"/>
</dbReference>
<dbReference type="CDD" id="cd11577">
    <property type="entry name" value="GH71"/>
    <property type="match status" value="1"/>
</dbReference>
<dbReference type="Pfam" id="PF03659">
    <property type="entry name" value="Glyco_hydro_71"/>
    <property type="match status" value="1"/>
</dbReference>
<feature type="signal peptide" evidence="1">
    <location>
        <begin position="1"/>
        <end position="19"/>
    </location>
</feature>
<protein>
    <submittedName>
        <fullName evidence="2">Glycoside hydrolase family 71 protein</fullName>
    </submittedName>
</protein>
<dbReference type="OrthoDB" id="3257981at2759"/>
<gene>
    <name evidence="2" type="ORF">K504DRAFT_423443</name>
</gene>
<evidence type="ECO:0000256" key="1">
    <source>
        <dbReference type="SAM" id="SignalP"/>
    </source>
</evidence>
<dbReference type="EMBL" id="MU005765">
    <property type="protein sequence ID" value="KAF2713090.1"/>
    <property type="molecule type" value="Genomic_DNA"/>
</dbReference>
<keyword evidence="2" id="KW-0378">Hydrolase</keyword>
<reference evidence="2" key="1">
    <citation type="journal article" date="2020" name="Stud. Mycol.">
        <title>101 Dothideomycetes genomes: a test case for predicting lifestyles and emergence of pathogens.</title>
        <authorList>
            <person name="Haridas S."/>
            <person name="Albert R."/>
            <person name="Binder M."/>
            <person name="Bloem J."/>
            <person name="Labutti K."/>
            <person name="Salamov A."/>
            <person name="Andreopoulos B."/>
            <person name="Baker S."/>
            <person name="Barry K."/>
            <person name="Bills G."/>
            <person name="Bluhm B."/>
            <person name="Cannon C."/>
            <person name="Castanera R."/>
            <person name="Culley D."/>
            <person name="Daum C."/>
            <person name="Ezra D."/>
            <person name="Gonzalez J."/>
            <person name="Henrissat B."/>
            <person name="Kuo A."/>
            <person name="Liang C."/>
            <person name="Lipzen A."/>
            <person name="Lutzoni F."/>
            <person name="Magnuson J."/>
            <person name="Mondo S."/>
            <person name="Nolan M."/>
            <person name="Ohm R."/>
            <person name="Pangilinan J."/>
            <person name="Park H.-J."/>
            <person name="Ramirez L."/>
            <person name="Alfaro M."/>
            <person name="Sun H."/>
            <person name="Tritt A."/>
            <person name="Yoshinaga Y."/>
            <person name="Zwiers L.-H."/>
            <person name="Turgeon B."/>
            <person name="Goodwin S."/>
            <person name="Spatafora J."/>
            <person name="Crous P."/>
            <person name="Grigoriev I."/>
        </authorList>
    </citation>
    <scope>NUCLEOTIDE SEQUENCE</scope>
    <source>
        <strain evidence="2">CBS 279.74</strain>
    </source>
</reference>
<name>A0A6G1KJX3_9PLEO</name>
<keyword evidence="1" id="KW-0732">Signal</keyword>
<keyword evidence="3" id="KW-1185">Reference proteome</keyword>